<evidence type="ECO:0000256" key="2">
    <source>
        <dbReference type="ARBA" id="ARBA00023125"/>
    </source>
</evidence>
<dbReference type="PANTHER" id="PTHR30146:SF138">
    <property type="entry name" value="TRANSCRIPTIONAL REGULATORY PROTEIN"/>
    <property type="match status" value="1"/>
</dbReference>
<dbReference type="InterPro" id="IPR046335">
    <property type="entry name" value="LacI/GalR-like_sensor"/>
</dbReference>
<dbReference type="PROSITE" id="PS50932">
    <property type="entry name" value="HTH_LACI_2"/>
    <property type="match status" value="1"/>
</dbReference>
<evidence type="ECO:0000256" key="1">
    <source>
        <dbReference type="ARBA" id="ARBA00023015"/>
    </source>
</evidence>
<sequence length="378" mass="40152">MPPPSGSTLTGLVSFAGQTESMTRQYDRRKVTLKDVAAQVGVSHTTVSNAYIRPGQLSAALREKILAAAQELGYTGPDPAAKQLATGRAGALGFLFSEDLPYAFTDPAILSVLNGVARSCDDLETDLALISAGSNLRNRTAPVSLGNAAVDGYILYSVAPDSRCVLMAQQRNVPLVVVDQPRLDGVPYVGIDDRGSAYRAAKTLLELGHRHFGILSLKTAHDGYFGPLTAKRRANIAHSTIAMRLEGYLLALQEAKIAPEDVPAWEIPINSEDMGAEGVRHLLNRAQRPTAILAMSDRVAIGAMQTIRALGLNIPQDVSIFGFDDIPAAEGADLSTIRQPHERKGTEAVRLLSAASGSENVILDTELVLRGSIGPAAP</sequence>
<keyword evidence="3" id="KW-0804">Transcription</keyword>
<protein>
    <submittedName>
        <fullName evidence="5">LacI family transcriptional regulator</fullName>
    </submittedName>
</protein>
<dbReference type="EMBL" id="BSNV01000002">
    <property type="protein sequence ID" value="GLQ65051.1"/>
    <property type="molecule type" value="Genomic_DNA"/>
</dbReference>
<evidence type="ECO:0000313" key="6">
    <source>
        <dbReference type="Proteomes" id="UP001156629"/>
    </source>
</evidence>
<dbReference type="SUPFAM" id="SSF53822">
    <property type="entry name" value="Periplasmic binding protein-like I"/>
    <property type="match status" value="1"/>
</dbReference>
<dbReference type="InterPro" id="IPR000843">
    <property type="entry name" value="HTH_LacI"/>
</dbReference>
<feature type="domain" description="HTH lacI-type" evidence="4">
    <location>
        <begin position="31"/>
        <end position="86"/>
    </location>
</feature>
<dbReference type="Pfam" id="PF13377">
    <property type="entry name" value="Peripla_BP_3"/>
    <property type="match status" value="1"/>
</dbReference>
<evidence type="ECO:0000313" key="5">
    <source>
        <dbReference type="EMBL" id="GLQ65051.1"/>
    </source>
</evidence>
<accession>A0ABQ5WNG7</accession>
<dbReference type="Gene3D" id="3.40.50.2300">
    <property type="match status" value="2"/>
</dbReference>
<dbReference type="CDD" id="cd01392">
    <property type="entry name" value="HTH_LacI"/>
    <property type="match status" value="1"/>
</dbReference>
<comment type="caution">
    <text evidence="5">The sequence shown here is derived from an EMBL/GenBank/DDBJ whole genome shotgun (WGS) entry which is preliminary data.</text>
</comment>
<proteinExistence type="predicted"/>
<organism evidence="5 6">
    <name type="scientific">Gluconobacter kondonii</name>
    <dbReference type="NCBI Taxonomy" id="941463"/>
    <lineage>
        <taxon>Bacteria</taxon>
        <taxon>Pseudomonadati</taxon>
        <taxon>Pseudomonadota</taxon>
        <taxon>Alphaproteobacteria</taxon>
        <taxon>Acetobacterales</taxon>
        <taxon>Acetobacteraceae</taxon>
        <taxon>Gluconobacter</taxon>
    </lineage>
</organism>
<name>A0ABQ5WNG7_9PROT</name>
<dbReference type="CDD" id="cd06279">
    <property type="entry name" value="PBP1_LacI-like"/>
    <property type="match status" value="1"/>
</dbReference>
<reference evidence="6" key="1">
    <citation type="journal article" date="2019" name="Int. J. Syst. Evol. Microbiol.">
        <title>The Global Catalogue of Microorganisms (GCM) 10K type strain sequencing project: providing services to taxonomists for standard genome sequencing and annotation.</title>
        <authorList>
            <consortium name="The Broad Institute Genomics Platform"/>
            <consortium name="The Broad Institute Genome Sequencing Center for Infectious Disease"/>
            <person name="Wu L."/>
            <person name="Ma J."/>
        </authorList>
    </citation>
    <scope>NUCLEOTIDE SEQUENCE [LARGE SCALE GENOMIC DNA]</scope>
    <source>
        <strain evidence="6">NBRC 3266</strain>
    </source>
</reference>
<dbReference type="PANTHER" id="PTHR30146">
    <property type="entry name" value="LACI-RELATED TRANSCRIPTIONAL REPRESSOR"/>
    <property type="match status" value="1"/>
</dbReference>
<dbReference type="RefSeq" id="WP_228125383.1">
    <property type="nucleotide sequence ID" value="NZ_BEWP01000004.1"/>
</dbReference>
<keyword evidence="6" id="KW-1185">Reference proteome</keyword>
<dbReference type="Proteomes" id="UP001156629">
    <property type="component" value="Unassembled WGS sequence"/>
</dbReference>
<keyword evidence="2" id="KW-0238">DNA-binding</keyword>
<dbReference type="InterPro" id="IPR010982">
    <property type="entry name" value="Lambda_DNA-bd_dom_sf"/>
</dbReference>
<dbReference type="SUPFAM" id="SSF47413">
    <property type="entry name" value="lambda repressor-like DNA-binding domains"/>
    <property type="match status" value="1"/>
</dbReference>
<dbReference type="SMART" id="SM00354">
    <property type="entry name" value="HTH_LACI"/>
    <property type="match status" value="1"/>
</dbReference>
<evidence type="ECO:0000256" key="3">
    <source>
        <dbReference type="ARBA" id="ARBA00023163"/>
    </source>
</evidence>
<dbReference type="GeneID" id="76194324"/>
<keyword evidence="1" id="KW-0805">Transcription regulation</keyword>
<evidence type="ECO:0000259" key="4">
    <source>
        <dbReference type="PROSITE" id="PS50932"/>
    </source>
</evidence>
<dbReference type="Pfam" id="PF00356">
    <property type="entry name" value="LacI"/>
    <property type="match status" value="1"/>
</dbReference>
<dbReference type="InterPro" id="IPR028082">
    <property type="entry name" value="Peripla_BP_I"/>
</dbReference>
<dbReference type="Gene3D" id="1.10.260.40">
    <property type="entry name" value="lambda repressor-like DNA-binding domains"/>
    <property type="match status" value="1"/>
</dbReference>
<gene>
    <name evidence="5" type="ORF">GCM10007870_06350</name>
</gene>